<dbReference type="AlphaFoldDB" id="A0A399T1X7"/>
<dbReference type="Gene3D" id="3.40.50.150">
    <property type="entry name" value="Vaccinia Virus protein VP39"/>
    <property type="match status" value="1"/>
</dbReference>
<dbReference type="GO" id="GO:0008757">
    <property type="term" value="F:S-adenosylmethionine-dependent methyltransferase activity"/>
    <property type="evidence" value="ECO:0007669"/>
    <property type="project" value="InterPro"/>
</dbReference>
<dbReference type="SUPFAM" id="SSF53335">
    <property type="entry name" value="S-adenosyl-L-methionine-dependent methyltransferases"/>
    <property type="match status" value="1"/>
</dbReference>
<dbReference type="Proteomes" id="UP000265926">
    <property type="component" value="Unassembled WGS sequence"/>
</dbReference>
<dbReference type="CDD" id="cd02440">
    <property type="entry name" value="AdoMet_MTases"/>
    <property type="match status" value="1"/>
</dbReference>
<dbReference type="GO" id="GO:0032259">
    <property type="term" value="P:methylation"/>
    <property type="evidence" value="ECO:0007669"/>
    <property type="project" value="UniProtKB-KW"/>
</dbReference>
<proteinExistence type="predicted"/>
<gene>
    <name evidence="2" type="ORF">D1614_03605</name>
</gene>
<keyword evidence="3" id="KW-1185">Reference proteome</keyword>
<evidence type="ECO:0000313" key="2">
    <source>
        <dbReference type="EMBL" id="RIJ49838.1"/>
    </source>
</evidence>
<evidence type="ECO:0000259" key="1">
    <source>
        <dbReference type="Pfam" id="PF08241"/>
    </source>
</evidence>
<comment type="caution">
    <text evidence="2">The sequence shown here is derived from an EMBL/GenBank/DDBJ whole genome shotgun (WGS) entry which is preliminary data.</text>
</comment>
<protein>
    <submittedName>
        <fullName evidence="2">Class I SAM-dependent methyltransferase</fullName>
    </submittedName>
</protein>
<dbReference type="InterPro" id="IPR029063">
    <property type="entry name" value="SAM-dependent_MTases_sf"/>
</dbReference>
<dbReference type="OrthoDB" id="9770553at2"/>
<keyword evidence="2" id="KW-0808">Transferase</keyword>
<dbReference type="InterPro" id="IPR013216">
    <property type="entry name" value="Methyltransf_11"/>
</dbReference>
<dbReference type="EMBL" id="QWGR01000002">
    <property type="protein sequence ID" value="RIJ49838.1"/>
    <property type="molecule type" value="Genomic_DNA"/>
</dbReference>
<accession>A0A399T1X7</accession>
<feature type="domain" description="Methyltransferase type 11" evidence="1">
    <location>
        <begin position="46"/>
        <end position="137"/>
    </location>
</feature>
<keyword evidence="2" id="KW-0489">Methyltransferase</keyword>
<dbReference type="PANTHER" id="PTHR43861">
    <property type="entry name" value="TRANS-ACONITATE 2-METHYLTRANSFERASE-RELATED"/>
    <property type="match status" value="1"/>
</dbReference>
<sequence length="214" mass="24130">MNVYTKDTVAGEYDAYYTTPQGREVDNIEKMIISGLMKDIPAGELLELGCGTAHWTHYLCEQGFQVTAIDASEEMLKIARAKDIHKATFQKEDAAKLPFPDQRFSLIVSITMLEFVDDVEAVFDEIDRLLLPGGYLLLGCLNSESELGKYKDNDEVFRHARFFSSQEVKEKLLRFGEPVLRSGVYFSPAFDLLDGSEKQDTVKPAFIGALVQKR</sequence>
<reference evidence="2 3" key="1">
    <citation type="submission" date="2018-08" db="EMBL/GenBank/DDBJ databases">
        <title>Pallidiluteibacterium maritimus gen. nov., sp. nov., isolated from coastal sediment.</title>
        <authorList>
            <person name="Zhou L.Y."/>
        </authorList>
    </citation>
    <scope>NUCLEOTIDE SEQUENCE [LARGE SCALE GENOMIC DNA]</scope>
    <source>
        <strain evidence="2 3">XSD2</strain>
    </source>
</reference>
<organism evidence="2 3">
    <name type="scientific">Maribellus luteus</name>
    <dbReference type="NCBI Taxonomy" id="2305463"/>
    <lineage>
        <taxon>Bacteria</taxon>
        <taxon>Pseudomonadati</taxon>
        <taxon>Bacteroidota</taxon>
        <taxon>Bacteroidia</taxon>
        <taxon>Marinilabiliales</taxon>
        <taxon>Prolixibacteraceae</taxon>
        <taxon>Maribellus</taxon>
    </lineage>
</organism>
<dbReference type="RefSeq" id="WP_119436526.1">
    <property type="nucleotide sequence ID" value="NZ_QWGR01000002.1"/>
</dbReference>
<name>A0A399T1X7_9BACT</name>
<dbReference type="Pfam" id="PF08241">
    <property type="entry name" value="Methyltransf_11"/>
    <property type="match status" value="1"/>
</dbReference>
<evidence type="ECO:0000313" key="3">
    <source>
        <dbReference type="Proteomes" id="UP000265926"/>
    </source>
</evidence>